<dbReference type="EC" id="2.1.1.67" evidence="4 9"/>
<dbReference type="EMBL" id="FNJC01000005">
    <property type="protein sequence ID" value="SDP55985.1"/>
    <property type="molecule type" value="Genomic_DNA"/>
</dbReference>
<name>A0A1H0TQB7_9HYPH</name>
<evidence type="ECO:0000313" key="10">
    <source>
        <dbReference type="EMBL" id="SDP55985.1"/>
    </source>
</evidence>
<comment type="subcellular location">
    <subcellularLocation>
        <location evidence="2 9">Cytoplasm</location>
    </subcellularLocation>
</comment>
<evidence type="ECO:0000256" key="7">
    <source>
        <dbReference type="ARBA" id="ARBA00022679"/>
    </source>
</evidence>
<dbReference type="InterPro" id="IPR008854">
    <property type="entry name" value="TPMT"/>
</dbReference>
<evidence type="ECO:0000256" key="3">
    <source>
        <dbReference type="ARBA" id="ARBA00008145"/>
    </source>
</evidence>
<keyword evidence="5 9" id="KW-0963">Cytoplasm</keyword>
<evidence type="ECO:0000256" key="1">
    <source>
        <dbReference type="ARBA" id="ARBA00000903"/>
    </source>
</evidence>
<dbReference type="PROSITE" id="PS51585">
    <property type="entry name" value="SAM_MT_TPMT"/>
    <property type="match status" value="1"/>
</dbReference>
<dbReference type="PANTHER" id="PTHR10259">
    <property type="entry name" value="THIOPURINE S-METHYLTRANSFERASE"/>
    <property type="match status" value="1"/>
</dbReference>
<dbReference type="RefSeq" id="WP_170832500.1">
    <property type="nucleotide sequence ID" value="NZ_FNJC01000005.1"/>
</dbReference>
<dbReference type="SUPFAM" id="SSF53335">
    <property type="entry name" value="S-adenosyl-L-methionine-dependent methyltransferases"/>
    <property type="match status" value="1"/>
</dbReference>
<sequence length="216" mass="24368">MEPEFWIKRWETGDIGFHRDEVQAGLSEFWPQIAQNTETRVFVPLCGKSLDMRWLAARGHSVLGVELSAQAVEAFFENERLEPEVRREESFSVYSAGPFDIWCGDLFQLPEGVLANVSYFYDRASLVALPPDMRAKYARRLGEVLKPEVSGLLVSLSYNPAEMSGPPFSVSKVEVEKLFGDRFAIDLLSERDALAGNANLIKRGLTGLVETCYRLR</sequence>
<dbReference type="Gene3D" id="3.40.50.150">
    <property type="entry name" value="Vaccinia Virus protein VP39"/>
    <property type="match status" value="1"/>
</dbReference>
<accession>A0A1H0TQB7</accession>
<evidence type="ECO:0000256" key="6">
    <source>
        <dbReference type="ARBA" id="ARBA00022603"/>
    </source>
</evidence>
<keyword evidence="7 9" id="KW-0808">Transferase</keyword>
<keyword evidence="6 9" id="KW-0489">Methyltransferase</keyword>
<evidence type="ECO:0000256" key="5">
    <source>
        <dbReference type="ARBA" id="ARBA00022490"/>
    </source>
</evidence>
<keyword evidence="8 9" id="KW-0949">S-adenosyl-L-methionine</keyword>
<organism evidence="10 11">
    <name type="scientific">Filomicrobium insigne</name>
    <dbReference type="NCBI Taxonomy" id="418854"/>
    <lineage>
        <taxon>Bacteria</taxon>
        <taxon>Pseudomonadati</taxon>
        <taxon>Pseudomonadota</taxon>
        <taxon>Alphaproteobacteria</taxon>
        <taxon>Hyphomicrobiales</taxon>
        <taxon>Hyphomicrobiaceae</taxon>
        <taxon>Filomicrobium</taxon>
    </lineage>
</organism>
<evidence type="ECO:0000313" key="11">
    <source>
        <dbReference type="Proteomes" id="UP000198795"/>
    </source>
</evidence>
<feature type="binding site" evidence="9">
    <location>
        <position position="10"/>
    </location>
    <ligand>
        <name>S-adenosyl-L-methionine</name>
        <dbReference type="ChEBI" id="CHEBI:59789"/>
    </ligand>
</feature>
<feature type="binding site" evidence="9">
    <location>
        <position position="123"/>
    </location>
    <ligand>
        <name>S-adenosyl-L-methionine</name>
        <dbReference type="ChEBI" id="CHEBI:59789"/>
    </ligand>
</feature>
<evidence type="ECO:0000256" key="8">
    <source>
        <dbReference type="ARBA" id="ARBA00022691"/>
    </source>
</evidence>
<protein>
    <recommendedName>
        <fullName evidence="4 9">Thiopurine S-methyltransferase</fullName>
        <ecNumber evidence="4 9">2.1.1.67</ecNumber>
    </recommendedName>
    <alternativeName>
        <fullName evidence="9">Thiopurine methyltransferase</fullName>
    </alternativeName>
</protein>
<dbReference type="PIRSF" id="PIRSF023956">
    <property type="entry name" value="Thiopurine_S-methyltransferase"/>
    <property type="match status" value="1"/>
</dbReference>
<evidence type="ECO:0000256" key="2">
    <source>
        <dbReference type="ARBA" id="ARBA00004496"/>
    </source>
</evidence>
<dbReference type="HAMAP" id="MF_00812">
    <property type="entry name" value="Thiopur_methtran"/>
    <property type="match status" value="1"/>
</dbReference>
<reference evidence="10 11" key="1">
    <citation type="submission" date="2016-10" db="EMBL/GenBank/DDBJ databases">
        <authorList>
            <person name="Varghese N."/>
            <person name="Submissions S."/>
        </authorList>
    </citation>
    <scope>NUCLEOTIDE SEQUENCE [LARGE SCALE GENOMIC DNA]</scope>
    <source>
        <strain evidence="10 11">CGMCC 1.6497</strain>
    </source>
</reference>
<dbReference type="Proteomes" id="UP000198795">
    <property type="component" value="Unassembled WGS sequence"/>
</dbReference>
<keyword evidence="11" id="KW-1185">Reference proteome</keyword>
<dbReference type="InterPro" id="IPR025835">
    <property type="entry name" value="Thiopurine_S-MeTrfase"/>
</dbReference>
<comment type="similarity">
    <text evidence="3 9">Belongs to the class I-like SAM-binding methyltransferase superfamily. TPMT family.</text>
</comment>
<evidence type="ECO:0000256" key="4">
    <source>
        <dbReference type="ARBA" id="ARBA00011905"/>
    </source>
</evidence>
<dbReference type="InterPro" id="IPR029063">
    <property type="entry name" value="SAM-dependent_MTases_sf"/>
</dbReference>
<gene>
    <name evidence="9" type="primary">tpm</name>
    <name evidence="10" type="ORF">SAMN04488061_3315</name>
</gene>
<comment type="catalytic activity">
    <reaction evidence="1 9">
        <text>S-adenosyl-L-methionine + a thiopurine = S-adenosyl-L-homocysteine + a thiopurine S-methylether.</text>
        <dbReference type="EC" id="2.1.1.67"/>
    </reaction>
</comment>
<dbReference type="NCBIfam" id="TIGR03840">
    <property type="entry name" value="TMPT_Se_Te"/>
    <property type="match status" value="1"/>
</dbReference>
<feature type="binding site" evidence="9">
    <location>
        <position position="66"/>
    </location>
    <ligand>
        <name>S-adenosyl-L-methionine</name>
        <dbReference type="ChEBI" id="CHEBI:59789"/>
    </ligand>
</feature>
<evidence type="ECO:0000256" key="9">
    <source>
        <dbReference type="HAMAP-Rule" id="MF_00812"/>
    </source>
</evidence>
<dbReference type="InterPro" id="IPR022474">
    <property type="entry name" value="Thiopur_S-MeTfrase_Se/Te_detox"/>
</dbReference>
<dbReference type="NCBIfam" id="NF009732">
    <property type="entry name" value="PRK13255.1"/>
    <property type="match status" value="1"/>
</dbReference>
<dbReference type="PANTHER" id="PTHR10259:SF11">
    <property type="entry name" value="THIOPURINE S-METHYLTRANSFERASE"/>
    <property type="match status" value="1"/>
</dbReference>
<feature type="binding site" evidence="9">
    <location>
        <position position="45"/>
    </location>
    <ligand>
        <name>S-adenosyl-L-methionine</name>
        <dbReference type="ChEBI" id="CHEBI:59789"/>
    </ligand>
</feature>
<proteinExistence type="inferred from homology"/>
<dbReference type="Pfam" id="PF05724">
    <property type="entry name" value="TPMT"/>
    <property type="match status" value="1"/>
</dbReference>
<comment type="caution">
    <text evidence="10">The sequence shown here is derived from an EMBL/GenBank/DDBJ whole genome shotgun (WGS) entry which is preliminary data.</text>
</comment>